<evidence type="ECO:0000313" key="8">
    <source>
        <dbReference type="Proteomes" id="UP000001303"/>
    </source>
</evidence>
<dbReference type="Gene3D" id="3.30.300.20">
    <property type="match status" value="1"/>
</dbReference>
<feature type="domain" description="Small ribosomal subunit protein uS3 C-terminal" evidence="6">
    <location>
        <begin position="117"/>
        <end position="198"/>
    </location>
</feature>
<dbReference type="CDD" id="cd02412">
    <property type="entry name" value="KH-II_30S_S3"/>
    <property type="match status" value="1"/>
</dbReference>
<comment type="subunit">
    <text evidence="4">Part of the 30S ribosomal subunit. Forms a tight complex with proteins S10 and S14.</text>
</comment>
<dbReference type="PANTHER" id="PTHR11760:SF19">
    <property type="entry name" value="SMALL RIBOSOMAL SUBUNIT PROTEIN US3C"/>
    <property type="match status" value="1"/>
</dbReference>
<dbReference type="GO" id="GO:0006412">
    <property type="term" value="P:translation"/>
    <property type="evidence" value="ECO:0007669"/>
    <property type="project" value="UniProtKB-UniRule"/>
</dbReference>
<gene>
    <name evidence="4 7" type="primary">rpsC</name>
    <name evidence="7" type="ordered locus">ZICARI_214</name>
</gene>
<evidence type="ECO:0000256" key="2">
    <source>
        <dbReference type="ARBA" id="ARBA00022980"/>
    </source>
</evidence>
<dbReference type="HAMAP" id="MF_01309_B">
    <property type="entry name" value="Ribosomal_uS3_B"/>
    <property type="match status" value="1"/>
</dbReference>
<dbReference type="InterPro" id="IPR005704">
    <property type="entry name" value="Ribosomal_uS3_bac-typ"/>
</dbReference>
<dbReference type="Gene3D" id="3.30.1140.32">
    <property type="entry name" value="Ribosomal protein S3, C-terminal domain"/>
    <property type="match status" value="1"/>
</dbReference>
<dbReference type="KEGG" id="zin:ZICARI_214"/>
<dbReference type="HOGENOM" id="CLU_058591_0_2_4"/>
<dbReference type="Pfam" id="PF00189">
    <property type="entry name" value="Ribosomal_S3_C"/>
    <property type="match status" value="1"/>
</dbReference>
<dbReference type="STRING" id="871271.ZICARI_214"/>
<comment type="similarity">
    <text evidence="1 4 5">Belongs to the universal ribosomal protein uS3 family.</text>
</comment>
<keyword evidence="8" id="KW-1185">Reference proteome</keyword>
<evidence type="ECO:0000259" key="6">
    <source>
        <dbReference type="Pfam" id="PF00189"/>
    </source>
</evidence>
<proteinExistence type="inferred from homology"/>
<protein>
    <recommendedName>
        <fullName evidence="4">Small ribosomal subunit protein uS3</fullName>
    </recommendedName>
</protein>
<evidence type="ECO:0000313" key="7">
    <source>
        <dbReference type="EMBL" id="ADM89818.1"/>
    </source>
</evidence>
<dbReference type="NCBIfam" id="TIGR01009">
    <property type="entry name" value="rpsC_bact"/>
    <property type="match status" value="1"/>
</dbReference>
<dbReference type="InterPro" id="IPR036419">
    <property type="entry name" value="Ribosomal_S3_C_sf"/>
</dbReference>
<dbReference type="InterPro" id="IPR057258">
    <property type="entry name" value="Ribosomal_uS3"/>
</dbReference>
<dbReference type="InterPro" id="IPR018280">
    <property type="entry name" value="Ribosomal_uS3_CS"/>
</dbReference>
<dbReference type="GO" id="GO:0022627">
    <property type="term" value="C:cytosolic small ribosomal subunit"/>
    <property type="evidence" value="ECO:0007669"/>
    <property type="project" value="TreeGrafter"/>
</dbReference>
<name>E0TJ41_ZINIC</name>
<reference key="2">
    <citation type="submission" date="2010-08" db="EMBL/GenBank/DDBJ databases">
        <title>Functional convergence in reduced genomes of bacterial symbionts spanning 200 million years of evolution.</title>
        <authorList>
            <person name="McCutcheon J.P."/>
            <person name="Moran N.A."/>
        </authorList>
    </citation>
    <scope>NUCLEOTIDE SEQUENCE</scope>
    <source>
        <strain>CARI</strain>
    </source>
</reference>
<dbReference type="Proteomes" id="UP000001303">
    <property type="component" value="Chromosome"/>
</dbReference>
<dbReference type="GO" id="GO:0003729">
    <property type="term" value="F:mRNA binding"/>
    <property type="evidence" value="ECO:0007669"/>
    <property type="project" value="UniProtKB-UniRule"/>
</dbReference>
<evidence type="ECO:0000256" key="5">
    <source>
        <dbReference type="RuleBase" id="RU003624"/>
    </source>
</evidence>
<dbReference type="GO" id="GO:0003735">
    <property type="term" value="F:structural constituent of ribosome"/>
    <property type="evidence" value="ECO:0007669"/>
    <property type="project" value="InterPro"/>
</dbReference>
<reference evidence="7 8" key="1">
    <citation type="journal article" date="2010" name="Genome Biol. Evol.">
        <title>Functional convergence in reduced genomes of bacterial symbionts spanning 200 My of evolution.</title>
        <authorList>
            <person name="McCutcheon J.P."/>
            <person name="Moran N.A."/>
        </authorList>
    </citation>
    <scope>NUCLEOTIDE SEQUENCE [LARGE SCALE GENOMIC DNA]</scope>
    <source>
        <strain evidence="7 8">CARI</strain>
    </source>
</reference>
<sequence>MGQKINPICFRLSINKNWKSSWCSNKKNFSKFLKIDILIRSYIKNNLDKYLINDIIIEHYNNKILTKIFTCSQKLFKKNNIEKLESNINKNIFINKKIFLIKIKSSKLNAQYIANSISLKLKKRILFRKIMKKYILKLNNNIKGIKIMLSGRLNGIEIARKEWYSLGKVPLHKLSANIDYGFSEAKTNYGIISSKVWIYKK</sequence>
<dbReference type="PANTHER" id="PTHR11760">
    <property type="entry name" value="30S/40S RIBOSOMAL PROTEIN S3"/>
    <property type="match status" value="1"/>
</dbReference>
<organism evidence="7 8">
    <name type="scientific">Zinderia insecticola (strain CARI)</name>
    <dbReference type="NCBI Taxonomy" id="871271"/>
    <lineage>
        <taxon>Bacteria</taxon>
        <taxon>Pseudomonadati</taxon>
        <taxon>Pseudomonadota</taxon>
        <taxon>Betaproteobacteria</taxon>
        <taxon>Burkholderiales</taxon>
        <taxon>Oxalobacteraceae</taxon>
        <taxon>Candidatus Zinderia</taxon>
    </lineage>
</organism>
<evidence type="ECO:0000256" key="3">
    <source>
        <dbReference type="ARBA" id="ARBA00023274"/>
    </source>
</evidence>
<dbReference type="PROSITE" id="PS00548">
    <property type="entry name" value="RIBOSOMAL_S3"/>
    <property type="match status" value="1"/>
</dbReference>
<comment type="function">
    <text evidence="4">Binds the lower part of the 30S subunit head. Binds mRNA in the 70S ribosome, positioning it for translation.</text>
</comment>
<dbReference type="AlphaFoldDB" id="E0TJ41"/>
<evidence type="ECO:0000256" key="4">
    <source>
        <dbReference type="HAMAP-Rule" id="MF_01309"/>
    </source>
</evidence>
<evidence type="ECO:0000256" key="1">
    <source>
        <dbReference type="ARBA" id="ARBA00010761"/>
    </source>
</evidence>
<keyword evidence="3 4" id="KW-0687">Ribonucleoprotein</keyword>
<dbReference type="EMBL" id="CP002161">
    <property type="protein sequence ID" value="ADM89818.1"/>
    <property type="molecule type" value="Genomic_DNA"/>
</dbReference>
<dbReference type="InterPro" id="IPR015946">
    <property type="entry name" value="KH_dom-like_a/b"/>
</dbReference>
<dbReference type="InterPro" id="IPR009019">
    <property type="entry name" value="KH_sf_prok-type"/>
</dbReference>
<dbReference type="SUPFAM" id="SSF54814">
    <property type="entry name" value="Prokaryotic type KH domain (KH-domain type II)"/>
    <property type="match status" value="1"/>
</dbReference>
<dbReference type="InterPro" id="IPR001351">
    <property type="entry name" value="Ribosomal_uS3_C"/>
</dbReference>
<keyword evidence="2 4" id="KW-0689">Ribosomal protein</keyword>
<dbReference type="SUPFAM" id="SSF54821">
    <property type="entry name" value="Ribosomal protein S3 C-terminal domain"/>
    <property type="match status" value="1"/>
</dbReference>
<accession>E0TJ41</accession>